<organism evidence="1 2">
    <name type="scientific">Heyndrickxia coagulans</name>
    <name type="common">Weizmannia coagulans</name>
    <dbReference type="NCBI Taxonomy" id="1398"/>
    <lineage>
        <taxon>Bacteria</taxon>
        <taxon>Bacillati</taxon>
        <taxon>Bacillota</taxon>
        <taxon>Bacilli</taxon>
        <taxon>Bacillales</taxon>
        <taxon>Bacillaceae</taxon>
        <taxon>Heyndrickxia</taxon>
    </lineage>
</organism>
<reference evidence="2" key="1">
    <citation type="submission" date="2015-01" db="EMBL/GenBank/DDBJ databases">
        <title>Comparative genome analysis of Bacillus coagulans HM-08, Clostridium butyricum HM-68, Bacillus subtilis HM-66 and Bacillus paralicheniformis BL-09.</title>
        <authorList>
            <person name="Zhang H."/>
        </authorList>
    </citation>
    <scope>NUCLEOTIDE SEQUENCE [LARGE SCALE GENOMIC DNA]</scope>
    <source>
        <strain evidence="2">HM-08</strain>
    </source>
</reference>
<keyword evidence="2" id="KW-1185">Reference proteome</keyword>
<accession>A0AAN0T9V9</accession>
<dbReference type="AlphaFoldDB" id="A0AAN0T9V9"/>
<protein>
    <submittedName>
        <fullName evidence="1">Uncharacterized protein</fullName>
    </submittedName>
</protein>
<dbReference type="EMBL" id="CP010525">
    <property type="protein sequence ID" value="AJO24908.1"/>
    <property type="molecule type" value="Genomic_DNA"/>
</dbReference>
<evidence type="ECO:0000313" key="1">
    <source>
        <dbReference type="EMBL" id="AJO24908.1"/>
    </source>
</evidence>
<gene>
    <name evidence="1" type="ORF">SB48_HM08orf06486</name>
</gene>
<name>A0AAN0T9V9_HEYCO</name>
<proteinExistence type="predicted"/>
<dbReference type="Proteomes" id="UP000032024">
    <property type="component" value="Chromosome"/>
</dbReference>
<sequence>MCRVFPESIEYRAFKDVLLYALMLHLHSGKTAWRKNGLQHLLSKSSPSFPTGAPASF</sequence>
<evidence type="ECO:0000313" key="2">
    <source>
        <dbReference type="Proteomes" id="UP000032024"/>
    </source>
</evidence>